<evidence type="ECO:0000313" key="3">
    <source>
        <dbReference type="Proteomes" id="UP000287156"/>
    </source>
</evidence>
<evidence type="ECO:0000313" key="2">
    <source>
        <dbReference type="EMBL" id="RST75088.1"/>
    </source>
</evidence>
<sequence>MSVEKIKEEIKQLELRIKVLKIQAGKIQQACDHQFSGNEYFETCTKCSKVNVLYY</sequence>
<reference evidence="2" key="1">
    <citation type="submission" date="2018-12" db="EMBL/GenBank/DDBJ databases">
        <authorList>
            <person name="Sun L."/>
            <person name="Chen Z."/>
        </authorList>
    </citation>
    <scope>NUCLEOTIDE SEQUENCE [LARGE SCALE GENOMIC DNA]</scope>
    <source>
        <strain evidence="2">3-2-2</strain>
    </source>
</reference>
<dbReference type="GO" id="GO:0006508">
    <property type="term" value="P:proteolysis"/>
    <property type="evidence" value="ECO:0007669"/>
    <property type="project" value="UniProtKB-KW"/>
</dbReference>
<dbReference type="GO" id="GO:0008233">
    <property type="term" value="F:peptidase activity"/>
    <property type="evidence" value="ECO:0007669"/>
    <property type="project" value="UniProtKB-KW"/>
</dbReference>
<proteinExistence type="predicted"/>
<protein>
    <submittedName>
        <fullName evidence="2">Serine protease</fullName>
    </submittedName>
</protein>
<feature type="coiled-coil region" evidence="1">
    <location>
        <begin position="3"/>
        <end position="30"/>
    </location>
</feature>
<keyword evidence="1" id="KW-0175">Coiled coil</keyword>
<dbReference type="RefSeq" id="WP_126049250.1">
    <property type="nucleotide sequence ID" value="NZ_QYTV02000003.1"/>
</dbReference>
<dbReference type="EMBL" id="QYTV02000003">
    <property type="protein sequence ID" value="RST75088.1"/>
    <property type="molecule type" value="Genomic_DNA"/>
</dbReference>
<organism evidence="2 3">
    <name type="scientific">Siminovitchia acidinfaciens</name>
    <dbReference type="NCBI Taxonomy" id="2321395"/>
    <lineage>
        <taxon>Bacteria</taxon>
        <taxon>Bacillati</taxon>
        <taxon>Bacillota</taxon>
        <taxon>Bacilli</taxon>
        <taxon>Bacillales</taxon>
        <taxon>Bacillaceae</taxon>
        <taxon>Siminovitchia</taxon>
    </lineage>
</organism>
<keyword evidence="2" id="KW-0378">Hydrolase</keyword>
<comment type="caution">
    <text evidence="2">The sequence shown here is derived from an EMBL/GenBank/DDBJ whole genome shotgun (WGS) entry which is preliminary data.</text>
</comment>
<dbReference type="AlphaFoldDB" id="A0A429Y1J0"/>
<evidence type="ECO:0000256" key="1">
    <source>
        <dbReference type="SAM" id="Coils"/>
    </source>
</evidence>
<keyword evidence="3" id="KW-1185">Reference proteome</keyword>
<dbReference type="OrthoDB" id="2889298at2"/>
<accession>A0A429Y1J0</accession>
<name>A0A429Y1J0_9BACI</name>
<dbReference type="Proteomes" id="UP000287156">
    <property type="component" value="Unassembled WGS sequence"/>
</dbReference>
<keyword evidence="2" id="KW-0645">Protease</keyword>
<gene>
    <name evidence="2" type="ORF">D4T97_007440</name>
</gene>